<sequence>MTTTTNTTTNIEHYAGSTRFEIELEFVQMLANPMYLNFLADRKFFDNANFIAYLAYLQYFREPTYLKYLQYPGPTLRALELLQEDRFRKDIINPMLAEAMMREGFEAATKGLTK</sequence>
<evidence type="ECO:0000256" key="1">
    <source>
        <dbReference type="ARBA" id="ARBA00004123"/>
    </source>
</evidence>
<comment type="function">
    <text evidence="9 10">Component of the Mediator complex, a coactivator involved in the regulated transcription of nearly all RNA polymerase II-dependent genes. Mediator functions as a bridge to convey information from gene-specific regulatory proteins to the basal RNA polymerase II transcription machinery. Mediator is recruited to promoters by direct interactions with regulatory proteins and serves as a scaffold for the assembly of a functional preinitiation complex with RNA polymerase II and the general transcription factors.</text>
</comment>
<evidence type="ECO:0000256" key="10">
    <source>
        <dbReference type="RuleBase" id="RU364129"/>
    </source>
</evidence>
<keyword evidence="12" id="KW-1185">Reference proteome</keyword>
<dbReference type="GO" id="GO:0016592">
    <property type="term" value="C:mediator complex"/>
    <property type="evidence" value="ECO:0007669"/>
    <property type="project" value="InterPro"/>
</dbReference>
<dbReference type="Proteomes" id="UP001303373">
    <property type="component" value="Chromosome 2"/>
</dbReference>
<evidence type="ECO:0000313" key="12">
    <source>
        <dbReference type="Proteomes" id="UP001303373"/>
    </source>
</evidence>
<evidence type="ECO:0000256" key="9">
    <source>
        <dbReference type="ARBA" id="ARBA00025687"/>
    </source>
</evidence>
<comment type="subcellular location">
    <subcellularLocation>
        <location evidence="1 10">Nucleus</location>
    </subcellularLocation>
</comment>
<evidence type="ECO:0000256" key="8">
    <source>
        <dbReference type="ARBA" id="ARBA00023242"/>
    </source>
</evidence>
<evidence type="ECO:0000256" key="3">
    <source>
        <dbReference type="ARBA" id="ARBA00011837"/>
    </source>
</evidence>
<dbReference type="EMBL" id="CP138581">
    <property type="protein sequence ID" value="WPG98506.1"/>
    <property type="molecule type" value="Genomic_DNA"/>
</dbReference>
<evidence type="ECO:0000313" key="11">
    <source>
        <dbReference type="EMBL" id="WPG98506.1"/>
    </source>
</evidence>
<name>A0AAQ3M033_9PEZI</name>
<keyword evidence="8 10" id="KW-0539">Nucleus</keyword>
<proteinExistence type="inferred from homology"/>
<comment type="similarity">
    <text evidence="2 10">Belongs to the Mediator complex subunit 31 family.</text>
</comment>
<comment type="subunit">
    <text evidence="3 10">Component of the Mediator complex.</text>
</comment>
<reference evidence="11 12" key="1">
    <citation type="submission" date="2023-11" db="EMBL/GenBank/DDBJ databases">
        <title>An acidophilic fungus is an integral part of prey digestion in a carnivorous sundew plant.</title>
        <authorList>
            <person name="Tsai I.J."/>
        </authorList>
    </citation>
    <scope>NUCLEOTIDE SEQUENCE [LARGE SCALE GENOMIC DNA]</scope>
    <source>
        <strain evidence="11">169a</strain>
    </source>
</reference>
<evidence type="ECO:0000256" key="4">
    <source>
        <dbReference type="ARBA" id="ARBA00019660"/>
    </source>
</evidence>
<evidence type="ECO:0000256" key="5">
    <source>
        <dbReference type="ARBA" id="ARBA00023015"/>
    </source>
</evidence>
<protein>
    <recommendedName>
        <fullName evidence="4 10">Mediator of RNA polymerase II transcription subunit 31</fullName>
    </recommendedName>
</protein>
<evidence type="ECO:0000256" key="6">
    <source>
        <dbReference type="ARBA" id="ARBA00023159"/>
    </source>
</evidence>
<dbReference type="PANTHER" id="PTHR13186">
    <property type="entry name" value="MEDIATOR OF RNA POLYMERASE II TRANSCRIPTION SUBUNIT 31"/>
    <property type="match status" value="1"/>
</dbReference>
<dbReference type="AlphaFoldDB" id="A0AAQ3M033"/>
<dbReference type="InterPro" id="IPR038089">
    <property type="entry name" value="Med31_sf"/>
</dbReference>
<dbReference type="InterPro" id="IPR008831">
    <property type="entry name" value="Mediator_Med31"/>
</dbReference>
<keyword evidence="6 10" id="KW-0010">Activator</keyword>
<organism evidence="11 12">
    <name type="scientific">Acrodontium crateriforme</name>
    <dbReference type="NCBI Taxonomy" id="150365"/>
    <lineage>
        <taxon>Eukaryota</taxon>
        <taxon>Fungi</taxon>
        <taxon>Dikarya</taxon>
        <taxon>Ascomycota</taxon>
        <taxon>Pezizomycotina</taxon>
        <taxon>Dothideomycetes</taxon>
        <taxon>Dothideomycetidae</taxon>
        <taxon>Mycosphaerellales</taxon>
        <taxon>Teratosphaeriaceae</taxon>
        <taxon>Acrodontium</taxon>
    </lineage>
</organism>
<dbReference type="FunFam" id="1.10.10.1340:FF:000002">
    <property type="entry name" value="Mediator of RNA polymerase II transcription subunit 31"/>
    <property type="match status" value="1"/>
</dbReference>
<evidence type="ECO:0000256" key="7">
    <source>
        <dbReference type="ARBA" id="ARBA00023163"/>
    </source>
</evidence>
<dbReference type="Pfam" id="PF05669">
    <property type="entry name" value="Med31"/>
    <property type="match status" value="1"/>
</dbReference>
<dbReference type="GO" id="GO:0003712">
    <property type="term" value="F:transcription coregulator activity"/>
    <property type="evidence" value="ECO:0007669"/>
    <property type="project" value="InterPro"/>
</dbReference>
<accession>A0AAQ3M033</accession>
<dbReference type="Gene3D" id="1.10.10.1340">
    <property type="entry name" value="Mediator of RNA polymerase II, submodule Med31 (Soh1)"/>
    <property type="match status" value="1"/>
</dbReference>
<gene>
    <name evidence="11" type="ORF">R9X50_00129700</name>
</gene>
<evidence type="ECO:0000256" key="2">
    <source>
        <dbReference type="ARBA" id="ARBA00006378"/>
    </source>
</evidence>
<keyword evidence="7 10" id="KW-0804">Transcription</keyword>
<keyword evidence="5 10" id="KW-0805">Transcription regulation</keyword>
<dbReference type="GO" id="GO:0006355">
    <property type="term" value="P:regulation of DNA-templated transcription"/>
    <property type="evidence" value="ECO:0007669"/>
    <property type="project" value="InterPro"/>
</dbReference>